<reference evidence="2 3" key="1">
    <citation type="submission" date="2021-04" db="EMBL/GenBank/DDBJ databases">
        <authorList>
            <person name="Bliznina A."/>
        </authorList>
    </citation>
    <scope>NUCLEOTIDE SEQUENCE [LARGE SCALE GENOMIC DNA]</scope>
</reference>
<evidence type="ECO:0000313" key="3">
    <source>
        <dbReference type="Proteomes" id="UP001158576"/>
    </source>
</evidence>
<keyword evidence="3" id="KW-1185">Reference proteome</keyword>
<dbReference type="InterPro" id="IPR007319">
    <property type="entry name" value="WDR36/Utp21_C"/>
</dbReference>
<dbReference type="Proteomes" id="UP001158576">
    <property type="component" value="Chromosome PAR"/>
</dbReference>
<protein>
    <submittedName>
        <fullName evidence="2">Oidioi.mRNA.OKI2018_I69.PAR.g12819.t1.cds</fullName>
    </submittedName>
</protein>
<evidence type="ECO:0000259" key="1">
    <source>
        <dbReference type="Pfam" id="PF04192"/>
    </source>
</evidence>
<name>A0ABN7S6K8_OIKDI</name>
<feature type="domain" description="WDR36/Utp21 C-terminal" evidence="1">
    <location>
        <begin position="36"/>
        <end position="234"/>
    </location>
</feature>
<gene>
    <name evidence="2" type="ORF">OKIOD_LOCUS4377</name>
</gene>
<evidence type="ECO:0000313" key="2">
    <source>
        <dbReference type="EMBL" id="CAG5091041.1"/>
    </source>
</evidence>
<accession>A0ABN7S6K8</accession>
<dbReference type="EMBL" id="OU015568">
    <property type="protein sequence ID" value="CAG5091041.1"/>
    <property type="molecule type" value="Genomic_DNA"/>
</dbReference>
<dbReference type="PANTHER" id="PTHR22840:SF12">
    <property type="entry name" value="WD REPEAT-CONTAINING PROTEIN 36"/>
    <property type="match status" value="1"/>
</dbReference>
<dbReference type="PANTHER" id="PTHR22840">
    <property type="entry name" value="WD REPEAT-CONTAINING PROTEIN 36"/>
    <property type="match status" value="1"/>
</dbReference>
<organism evidence="2 3">
    <name type="scientific">Oikopleura dioica</name>
    <name type="common">Tunicate</name>
    <dbReference type="NCBI Taxonomy" id="34765"/>
    <lineage>
        <taxon>Eukaryota</taxon>
        <taxon>Metazoa</taxon>
        <taxon>Chordata</taxon>
        <taxon>Tunicata</taxon>
        <taxon>Appendicularia</taxon>
        <taxon>Copelata</taxon>
        <taxon>Oikopleuridae</taxon>
        <taxon>Oikopleura</taxon>
    </lineage>
</organism>
<proteinExistence type="predicted"/>
<dbReference type="Pfam" id="PF04192">
    <property type="entry name" value="Utp21"/>
    <property type="match status" value="1"/>
</dbReference>
<sequence>MVSMLPQVKITDEVDLEEEDENKVMDDEYKSPEVIDDCVTVTGLPNSRWISLVNLKLIKERNKVVDVKAPVKAPFFLPTVAGVSGVEFDRSALEDDSQSKIASNKKPMISLVSGVGRQMESYLSGSELDVLMKMLESYSPSKLDSEISALDPEGCCSEKPLEGFLTLLRDSLKKGMYWDLCQAMLRVCLAKHFEEILKYEGLFAILEECKTASKEGVSSLEKDVEDCLLFAQFVVNNTIAVQE</sequence>